<dbReference type="GO" id="GO:0005876">
    <property type="term" value="C:spindle microtubule"/>
    <property type="evidence" value="ECO:0007669"/>
    <property type="project" value="TreeGrafter"/>
</dbReference>
<reference evidence="13" key="2">
    <citation type="submission" date="2025-08" db="UniProtKB">
        <authorList>
            <consortium name="Ensembl"/>
        </authorList>
    </citation>
    <scope>IDENTIFICATION</scope>
</reference>
<sequence>MGKCLSCCFSARESRKDANQEQVASGPRHHEAVLDPQDNRLFISCKVTSRSLKKRLKSSRKEKNSNLEKSHVADLPPPTSRGLFSCQKHFASAFHPKTESRRFQKREASLGIKRVFNYFQPTSTTTIDEKSENFIPVPVKTTFSVPLKSSEILVSSMAQLDGITSEDELRALTQFHPIDEITPHLDHSEILPKIYQNEATTSHTQTLTETSTSQKNPNKPNRRSIVNRSHPKSMASTIFTMVGLYSFLGKYKETNGISQKEESFEEPQDNSKLNTQDKIQDSLDPGGNQGGNALHSSQATKNKGHHSRVINKLISKNTLSSLFKKKEKRSGNLKNQSTSVSHGDEEVNPTSSRNRYVTAQSDTEKGHLFGHKASKKTAKRLSLPVLIEMVDDLHLKSDSDKQKGFELLCNHKNKYKDETEFMWRLVRAYGDMYELSTNMGEKKKYASDGKDLGERAVSQAPKNGYCHLWYGNICGLFAECGGLQNRVKYGHLFKEHIDKALELIPDEPLLYYLNGRYCYSVFKLNWMEKKMASTLFGMVPTSSIEDALNNFLKAEELKPGYSKYNYVYLAKCYKELGNKAKALMYCDAALLVSSDNKRDHEAQVELENVILSLKQI</sequence>
<evidence type="ECO:0000256" key="11">
    <source>
        <dbReference type="ARBA" id="ARBA00041609"/>
    </source>
</evidence>
<evidence type="ECO:0000256" key="9">
    <source>
        <dbReference type="ARBA" id="ARBA00038360"/>
    </source>
</evidence>
<feature type="region of interest" description="Disordered" evidence="12">
    <location>
        <begin position="201"/>
        <end position="231"/>
    </location>
</feature>
<dbReference type="Pfam" id="PF21033">
    <property type="entry name" value="RMD1-3"/>
    <property type="match status" value="1"/>
</dbReference>
<organism evidence="13 14">
    <name type="scientific">Sarcophilus harrisii</name>
    <name type="common">Tasmanian devil</name>
    <name type="synonym">Sarcophilus laniarius</name>
    <dbReference type="NCBI Taxonomy" id="9305"/>
    <lineage>
        <taxon>Eukaryota</taxon>
        <taxon>Metazoa</taxon>
        <taxon>Chordata</taxon>
        <taxon>Craniata</taxon>
        <taxon>Vertebrata</taxon>
        <taxon>Euteleostomi</taxon>
        <taxon>Mammalia</taxon>
        <taxon>Metatheria</taxon>
        <taxon>Dasyuromorphia</taxon>
        <taxon>Dasyuridae</taxon>
        <taxon>Sarcophilus</taxon>
    </lineage>
</organism>
<evidence type="ECO:0000256" key="6">
    <source>
        <dbReference type="ARBA" id="ARBA00022989"/>
    </source>
</evidence>
<reference evidence="13" key="3">
    <citation type="submission" date="2025-09" db="UniProtKB">
        <authorList>
            <consortium name="Ensembl"/>
        </authorList>
    </citation>
    <scope>IDENTIFICATION</scope>
</reference>
<dbReference type="SUPFAM" id="SSF48452">
    <property type="entry name" value="TPR-like"/>
    <property type="match status" value="1"/>
</dbReference>
<proteinExistence type="inferred from homology"/>
<evidence type="ECO:0000256" key="5">
    <source>
        <dbReference type="ARBA" id="ARBA00022701"/>
    </source>
</evidence>
<keyword evidence="14" id="KW-1185">Reference proteome</keyword>
<dbReference type="GO" id="GO:0097431">
    <property type="term" value="C:mitotic spindle pole"/>
    <property type="evidence" value="ECO:0007669"/>
    <property type="project" value="TreeGrafter"/>
</dbReference>
<evidence type="ECO:0000256" key="1">
    <source>
        <dbReference type="ARBA" id="ARBA00004167"/>
    </source>
</evidence>
<evidence type="ECO:0000256" key="4">
    <source>
        <dbReference type="ARBA" id="ARBA00022692"/>
    </source>
</evidence>
<accession>A0A7N4PUH1</accession>
<feature type="compositionally biased region" description="Low complexity" evidence="12">
    <location>
        <begin position="201"/>
        <end position="213"/>
    </location>
</feature>
<evidence type="ECO:0000256" key="12">
    <source>
        <dbReference type="SAM" id="MobiDB-lite"/>
    </source>
</evidence>
<dbReference type="OrthoDB" id="9442940at2759"/>
<feature type="compositionally biased region" description="Polar residues" evidence="12">
    <location>
        <begin position="332"/>
        <end position="341"/>
    </location>
</feature>
<dbReference type="GO" id="GO:0016020">
    <property type="term" value="C:membrane"/>
    <property type="evidence" value="ECO:0007669"/>
    <property type="project" value="UniProtKB-SubCell"/>
</dbReference>
<name>A0A7N4PUH1_SARHA</name>
<dbReference type="InterPro" id="IPR011990">
    <property type="entry name" value="TPR-like_helical_dom_sf"/>
</dbReference>
<evidence type="ECO:0000313" key="14">
    <source>
        <dbReference type="Proteomes" id="UP000007648"/>
    </source>
</evidence>
<dbReference type="AlphaFoldDB" id="A0A7N4PUH1"/>
<evidence type="ECO:0000256" key="10">
    <source>
        <dbReference type="ARBA" id="ARBA00039964"/>
    </source>
</evidence>
<feature type="region of interest" description="Disordered" evidence="12">
    <location>
        <begin position="54"/>
        <end position="79"/>
    </location>
</feature>
<dbReference type="PANTHER" id="PTHR16056">
    <property type="entry name" value="REGULATOR OF MICROTUBULE DYNAMICS PROTEIN"/>
    <property type="match status" value="1"/>
</dbReference>
<dbReference type="Ensembl" id="ENSSHAT00000046087.1">
    <property type="protein sequence ID" value="ENSSHAP00000042521.1"/>
    <property type="gene ID" value="ENSSHAG00000001401.2"/>
</dbReference>
<comment type="subunit">
    <text evidence="3">Interacts with microtubules.</text>
</comment>
<reference evidence="13 14" key="1">
    <citation type="journal article" date="2011" name="Proc. Natl. Acad. Sci. U.S.A.">
        <title>Genetic diversity and population structure of the endangered marsupial Sarcophilus harrisii (Tasmanian devil).</title>
        <authorList>
            <person name="Miller W."/>
            <person name="Hayes V.M."/>
            <person name="Ratan A."/>
            <person name="Petersen D.C."/>
            <person name="Wittekindt N.E."/>
            <person name="Miller J."/>
            <person name="Walenz B."/>
            <person name="Knight J."/>
            <person name="Qi J."/>
            <person name="Zhao F."/>
            <person name="Wang Q."/>
            <person name="Bedoya-Reina O.C."/>
            <person name="Katiyar N."/>
            <person name="Tomsho L.P."/>
            <person name="Kasson L.M."/>
            <person name="Hardie R.A."/>
            <person name="Woodbridge P."/>
            <person name="Tindall E.A."/>
            <person name="Bertelsen M.F."/>
            <person name="Dixon D."/>
            <person name="Pyecroft S."/>
            <person name="Helgen K.M."/>
            <person name="Lesk A.M."/>
            <person name="Pringle T.H."/>
            <person name="Patterson N."/>
            <person name="Zhang Y."/>
            <person name="Kreiss A."/>
            <person name="Woods G.M."/>
            <person name="Jones M.E."/>
            <person name="Schuster S.C."/>
        </authorList>
    </citation>
    <scope>NUCLEOTIDE SEQUENCE [LARGE SCALE GENOMIC DNA]</scope>
</reference>
<keyword evidence="5" id="KW-0493">Microtubule</keyword>
<protein>
    <recommendedName>
        <fullName evidence="10">Regulator of microtubule dynamics protein 2</fullName>
    </recommendedName>
    <alternativeName>
        <fullName evidence="11">Protein FAM82A1</fullName>
    </alternativeName>
</protein>
<comment type="subcellular location">
    <subcellularLocation>
        <location evidence="2">Cytoplasm</location>
        <location evidence="2">Cytoskeleton</location>
        <location evidence="2">Spindle pole</location>
    </subcellularLocation>
    <subcellularLocation>
        <location evidence="1">Membrane</location>
        <topology evidence="1">Single-pass membrane protein</topology>
    </subcellularLocation>
</comment>
<dbReference type="GeneID" id="100932062"/>
<dbReference type="GO" id="GO:0008017">
    <property type="term" value="F:microtubule binding"/>
    <property type="evidence" value="ECO:0007669"/>
    <property type="project" value="TreeGrafter"/>
</dbReference>
<feature type="region of interest" description="Disordered" evidence="12">
    <location>
        <begin position="324"/>
        <end position="354"/>
    </location>
</feature>
<evidence type="ECO:0000256" key="2">
    <source>
        <dbReference type="ARBA" id="ARBA00004647"/>
    </source>
</evidence>
<evidence type="ECO:0000313" key="13">
    <source>
        <dbReference type="Ensembl" id="ENSSHAP00000042521.1"/>
    </source>
</evidence>
<dbReference type="GeneTree" id="ENSGT00950000182992"/>
<dbReference type="PANTHER" id="PTHR16056:SF15">
    <property type="entry name" value="REGULATOR OF MICROTUBULE DYNAMICS PROTEIN 2"/>
    <property type="match status" value="1"/>
</dbReference>
<dbReference type="Proteomes" id="UP000007648">
    <property type="component" value="Unassembled WGS sequence"/>
</dbReference>
<feature type="compositionally biased region" description="Polar residues" evidence="12">
    <location>
        <begin position="214"/>
        <end position="227"/>
    </location>
</feature>
<feature type="region of interest" description="Disordered" evidence="12">
    <location>
        <begin position="258"/>
        <end position="307"/>
    </location>
</feature>
<dbReference type="InParanoid" id="A0A7N4PUH1"/>
<feature type="compositionally biased region" description="Basic and acidic residues" evidence="12">
    <location>
        <begin position="59"/>
        <end position="72"/>
    </location>
</feature>
<gene>
    <name evidence="13" type="primary">RMDN2</name>
</gene>
<keyword evidence="7" id="KW-0175">Coiled coil</keyword>
<dbReference type="CTD" id="151393"/>
<dbReference type="GO" id="GO:0005739">
    <property type="term" value="C:mitochondrion"/>
    <property type="evidence" value="ECO:0007669"/>
    <property type="project" value="TreeGrafter"/>
</dbReference>
<dbReference type="RefSeq" id="XP_031806213.1">
    <property type="nucleotide sequence ID" value="XM_031950353.1"/>
</dbReference>
<comment type="similarity">
    <text evidence="9">Belongs to the RMDN family.</text>
</comment>
<dbReference type="InterPro" id="IPR049039">
    <property type="entry name" value="RMD1-3_a_helical_rpt"/>
</dbReference>
<evidence type="ECO:0000256" key="8">
    <source>
        <dbReference type="ARBA" id="ARBA00023136"/>
    </source>
</evidence>
<evidence type="ECO:0000256" key="7">
    <source>
        <dbReference type="ARBA" id="ARBA00023054"/>
    </source>
</evidence>
<keyword evidence="6" id="KW-1133">Transmembrane helix</keyword>
<keyword evidence="4" id="KW-0812">Transmembrane</keyword>
<evidence type="ECO:0000256" key="3">
    <source>
        <dbReference type="ARBA" id="ARBA00011375"/>
    </source>
</evidence>
<keyword evidence="8" id="KW-0472">Membrane</keyword>
<dbReference type="Gene3D" id="1.25.40.10">
    <property type="entry name" value="Tetratricopeptide repeat domain"/>
    <property type="match status" value="1"/>
</dbReference>